<dbReference type="AlphaFoldDB" id="A0A1M5L0M5"/>
<proteinExistence type="predicted"/>
<keyword evidence="3" id="KW-1185">Reference proteome</keyword>
<dbReference type="Pfam" id="PF09994">
    <property type="entry name" value="T6SS_Tle1-like_cat"/>
    <property type="match status" value="1"/>
</dbReference>
<keyword evidence="2" id="KW-0378">Hydrolase</keyword>
<dbReference type="STRING" id="1508389.SAMN05444003_0030"/>
<sequence length="354" mass="39683">MSLRDWVLGLLGRGPTQETGPRVVRGHATHVIILDGTASSLMPGCETNAGLTYQLLREVGSRGDLSIYYEAGIQWQDWRGTWDVMTGKGINRQIRRAYGVLASRYRPGDKIVLIGYSRGAYAVRSLAGVLDLVGLLKPEAATVSNIRTAYRHYQAGATSQAAAEFRCYCHDDAPIEAVAVWDTVKALGFRFPLIWRWTMRKHAFHNHALGPSIRNGFHAVARDETRMAYAPVMWMCPVAWEGRMEQVWFKGTHADIGGQVGPSHRYRPLSNIPLVWMLEQLEQVGMPLPEGWKNRYPQDVETPSIGRWHGWSKLFLHRRKRKIGVCRSESLHPTIAGDVTDDARDAILIGSEAG</sequence>
<dbReference type="PANTHER" id="PTHR33840">
    <property type="match status" value="1"/>
</dbReference>
<evidence type="ECO:0000259" key="1">
    <source>
        <dbReference type="Pfam" id="PF09994"/>
    </source>
</evidence>
<dbReference type="InterPro" id="IPR029058">
    <property type="entry name" value="AB_hydrolase_fold"/>
</dbReference>
<evidence type="ECO:0000313" key="3">
    <source>
        <dbReference type="Proteomes" id="UP000184074"/>
    </source>
</evidence>
<reference evidence="2 3" key="1">
    <citation type="submission" date="2016-11" db="EMBL/GenBank/DDBJ databases">
        <authorList>
            <person name="Jaros S."/>
            <person name="Januszkiewicz K."/>
            <person name="Wedrychowicz H."/>
        </authorList>
    </citation>
    <scope>NUCLEOTIDE SEQUENCE [LARGE SCALE GENOMIC DNA]</scope>
    <source>
        <strain evidence="2 3">DSM 28715</strain>
    </source>
</reference>
<accession>A0A1M5L0M5</accession>
<dbReference type="Proteomes" id="UP000184074">
    <property type="component" value="Unassembled WGS sequence"/>
</dbReference>
<evidence type="ECO:0000313" key="2">
    <source>
        <dbReference type="EMBL" id="SHG58567.1"/>
    </source>
</evidence>
<dbReference type="EMBL" id="FQXB01000001">
    <property type="protein sequence ID" value="SHG58567.1"/>
    <property type="molecule type" value="Genomic_DNA"/>
</dbReference>
<feature type="domain" description="T6SS Phospholipase effector Tle1-like catalytic" evidence="1">
    <location>
        <begin position="30"/>
        <end position="280"/>
    </location>
</feature>
<dbReference type="SUPFAM" id="SSF53474">
    <property type="entry name" value="alpha/beta-Hydrolases"/>
    <property type="match status" value="1"/>
</dbReference>
<gene>
    <name evidence="2" type="ORF">SAMN05444003_0030</name>
</gene>
<dbReference type="RefSeq" id="WP_072898358.1">
    <property type="nucleotide sequence ID" value="NZ_FQXB01000001.1"/>
</dbReference>
<dbReference type="PANTHER" id="PTHR33840:SF1">
    <property type="entry name" value="TLE1 PHOSPHOLIPASE DOMAIN-CONTAINING PROTEIN"/>
    <property type="match status" value="1"/>
</dbReference>
<dbReference type="InterPro" id="IPR018712">
    <property type="entry name" value="Tle1-like_cat"/>
</dbReference>
<organism evidence="2 3">
    <name type="scientific">Cognatiyoonia sediminum</name>
    <dbReference type="NCBI Taxonomy" id="1508389"/>
    <lineage>
        <taxon>Bacteria</taxon>
        <taxon>Pseudomonadati</taxon>
        <taxon>Pseudomonadota</taxon>
        <taxon>Alphaproteobacteria</taxon>
        <taxon>Rhodobacterales</taxon>
        <taxon>Paracoccaceae</taxon>
        <taxon>Cognatiyoonia</taxon>
    </lineage>
</organism>
<name>A0A1M5L0M5_9RHOB</name>
<protein>
    <submittedName>
        <fullName evidence="2">Uncharacterized alpha/beta hydrolase domain</fullName>
    </submittedName>
</protein>
<dbReference type="GO" id="GO:0016787">
    <property type="term" value="F:hydrolase activity"/>
    <property type="evidence" value="ECO:0007669"/>
    <property type="project" value="UniProtKB-KW"/>
</dbReference>